<evidence type="ECO:0000313" key="4">
    <source>
        <dbReference type="WBParaSite" id="ECPE_0001634201-mRNA-1"/>
    </source>
</evidence>
<feature type="region of interest" description="Disordered" evidence="1">
    <location>
        <begin position="21"/>
        <end position="43"/>
    </location>
</feature>
<reference evidence="2 3" key="2">
    <citation type="submission" date="2018-11" db="EMBL/GenBank/DDBJ databases">
        <authorList>
            <consortium name="Pathogen Informatics"/>
        </authorList>
    </citation>
    <scope>NUCLEOTIDE SEQUENCE [LARGE SCALE GENOMIC DNA]</scope>
    <source>
        <strain evidence="2 3">Egypt</strain>
    </source>
</reference>
<feature type="compositionally biased region" description="Low complexity" evidence="1">
    <location>
        <begin position="26"/>
        <end position="43"/>
    </location>
</feature>
<reference evidence="4" key="1">
    <citation type="submission" date="2016-06" db="UniProtKB">
        <authorList>
            <consortium name="WormBaseParasite"/>
        </authorList>
    </citation>
    <scope>IDENTIFICATION</scope>
</reference>
<dbReference type="AlphaFoldDB" id="A0A183BAR4"/>
<proteinExistence type="predicted"/>
<organism evidence="4">
    <name type="scientific">Echinostoma caproni</name>
    <dbReference type="NCBI Taxonomy" id="27848"/>
    <lineage>
        <taxon>Eukaryota</taxon>
        <taxon>Metazoa</taxon>
        <taxon>Spiralia</taxon>
        <taxon>Lophotrochozoa</taxon>
        <taxon>Platyhelminthes</taxon>
        <taxon>Trematoda</taxon>
        <taxon>Digenea</taxon>
        <taxon>Plagiorchiida</taxon>
        <taxon>Echinostomata</taxon>
        <taxon>Echinostomatoidea</taxon>
        <taxon>Echinostomatidae</taxon>
        <taxon>Echinostoma</taxon>
    </lineage>
</organism>
<evidence type="ECO:0000313" key="3">
    <source>
        <dbReference type="Proteomes" id="UP000272942"/>
    </source>
</evidence>
<gene>
    <name evidence="2" type="ORF">ECPE_LOCUS16299</name>
</gene>
<name>A0A183BAR4_9TREM</name>
<dbReference type="Proteomes" id="UP000272942">
    <property type="component" value="Unassembled WGS sequence"/>
</dbReference>
<dbReference type="EMBL" id="UZAN01063735">
    <property type="protein sequence ID" value="VDP93571.1"/>
    <property type="molecule type" value="Genomic_DNA"/>
</dbReference>
<sequence length="150" mass="16546">MELPLFWAAELPYRYNRKRNPDVLSKQKSSKQSGSKFKQNLSSSSATADISAAIAAPQIDGIQLTQVVGPTCVEESSTSTTAPLVDSQCHKQSTKRAIVESAEPDPSYRLVKQCLTSKPQMSIDCEVIEVRHKNLYALIPCMPRFVPAHP</sequence>
<evidence type="ECO:0000256" key="1">
    <source>
        <dbReference type="SAM" id="MobiDB-lite"/>
    </source>
</evidence>
<evidence type="ECO:0000313" key="2">
    <source>
        <dbReference type="EMBL" id="VDP93571.1"/>
    </source>
</evidence>
<keyword evidence="3" id="KW-1185">Reference proteome</keyword>
<protein>
    <submittedName>
        <fullName evidence="2 4">Uncharacterized protein</fullName>
    </submittedName>
</protein>
<dbReference type="WBParaSite" id="ECPE_0001634201-mRNA-1">
    <property type="protein sequence ID" value="ECPE_0001634201-mRNA-1"/>
    <property type="gene ID" value="ECPE_0001634201"/>
</dbReference>
<accession>A0A183BAR4</accession>